<dbReference type="Pfam" id="PF20736">
    <property type="entry name" value="Glyco_hydro127M"/>
    <property type="match status" value="1"/>
</dbReference>
<dbReference type="Pfam" id="PF07944">
    <property type="entry name" value="Beta-AFase-like_GH127_cat"/>
    <property type="match status" value="1"/>
</dbReference>
<name>A0ABM5LRF6_THEM3</name>
<proteinExistence type="predicted"/>
<dbReference type="InterPro" id="IPR049046">
    <property type="entry name" value="Beta-AFase-like_GH127_middle"/>
</dbReference>
<evidence type="ECO:0000259" key="2">
    <source>
        <dbReference type="Pfam" id="PF20736"/>
    </source>
</evidence>
<feature type="domain" description="Non-reducing end beta-L-arabinofuranosidase-like GH127 C-terminal" evidence="3">
    <location>
        <begin position="533"/>
        <end position="646"/>
    </location>
</feature>
<dbReference type="EMBL" id="CP002032">
    <property type="protein sequence ID" value="ADH61394.1"/>
    <property type="molecule type" value="Genomic_DNA"/>
</dbReference>
<evidence type="ECO:0000313" key="4">
    <source>
        <dbReference type="EMBL" id="ADH61394.1"/>
    </source>
</evidence>
<organism evidence="4 5">
    <name type="scientific">Thermoanaerobacter mathranii subsp. mathranii (strain DSM 11426 / CCUG 53645 / CIP 108742 / A3)</name>
    <dbReference type="NCBI Taxonomy" id="583358"/>
    <lineage>
        <taxon>Bacteria</taxon>
        <taxon>Bacillati</taxon>
        <taxon>Bacillota</taxon>
        <taxon>Clostridia</taxon>
        <taxon>Thermoanaerobacterales</taxon>
        <taxon>Thermoanaerobacteraceae</taxon>
        <taxon>Thermoanaerobacter</taxon>
    </lineage>
</organism>
<feature type="domain" description="Non-reducing end beta-L-arabinofuranosidase-like GH127 middle" evidence="2">
    <location>
        <begin position="435"/>
        <end position="531"/>
    </location>
</feature>
<dbReference type="InterPro" id="IPR008928">
    <property type="entry name" value="6-hairpin_glycosidase_sf"/>
</dbReference>
<dbReference type="InterPro" id="IPR012341">
    <property type="entry name" value="6hp_glycosidase-like_sf"/>
</dbReference>
<dbReference type="Pfam" id="PF20737">
    <property type="entry name" value="Glyco_hydro127C"/>
    <property type="match status" value="1"/>
</dbReference>
<reference evidence="4 5" key="1">
    <citation type="submission" date="2010-05" db="EMBL/GenBank/DDBJ databases">
        <title>Complete sequence of Thermoanaerobacter mathranii subsp. mathranii mathranii str. A3.</title>
        <authorList>
            <consortium name="US DOE Joint Genome Institute"/>
            <person name="Lucas S."/>
            <person name="Copeland A."/>
            <person name="Lapidus A."/>
            <person name="Cheng J.-F."/>
            <person name="Bruce D."/>
            <person name="Goodwin L."/>
            <person name="Pitluck S."/>
            <person name="Held B."/>
            <person name="Detter J.C."/>
            <person name="Han C."/>
            <person name="Tapia R."/>
            <person name="Land M."/>
            <person name="Hauser L."/>
            <person name="Kyrpides N."/>
            <person name="Mikhailova N."/>
            <person name="Zhou J."/>
            <person name="Hemme C."/>
            <person name="Woyke T."/>
        </authorList>
    </citation>
    <scope>NUCLEOTIDE SEQUENCE [LARGE SCALE GENOMIC DNA]</scope>
    <source>
        <strain evidence="4 5">A3</strain>
    </source>
</reference>
<accession>A0ABM5LRF6</accession>
<keyword evidence="5" id="KW-1185">Reference proteome</keyword>
<sequence>MNNIKRVQLQPIPLKQVKISGGFWSKYAKLIKEVTIPYQWEVLNDRVPGVPLSHAIKNFRIAAGEMEGEFAGMVFQDSDVYKWLEAVSYSLAVYPDPELEKIADEVIDLIARAQQSDGYLNTYFIIKEPDKKWTNLRDSHELYCAGHLIEAAVAYYEATGKKKLLDVACRFADHIDSIFGPEPGKKRGYPGHEEIELALVKLYRVTGEEKYLRLSKYFIDERGEKPLYFEIEAKARGDEWDEQWASYFQVHLPVREQTSAEGHAVRAAYLYSGMVDVAVETGDESLIQACKKLWDNITTKRMYITGGIGSSSFGEAFTFDFDLPNDTVYAETCAAIGLVFFAHRMLQIDPDRRYADVMERALYNSVISGMSLDGKKYFYVNPLEVWPEACEKNKVKAHVKYTRQPWFKCACCPPNLARLLASLGKYIYSIRDNELYVHLYVDSEVQTKISENEVKVRQETEYPWDGRIVINILPERELDFTLALRIPGWCKDAKVSVNGEEIDISGIMDKGYAKIKRLWKPGDRIELLLSMTVMRVKANPNVREDEGRVAIQRGPVIYCLEEMDNGPNLNNIVLPKECKFEVKYEKDLLNGVCVIETEAEREDYGSWGEELYKVDVNVSYKPVRIKFIPYFAWANRAPGEMMVWVREK</sequence>
<evidence type="ECO:0008006" key="6">
    <source>
        <dbReference type="Google" id="ProtNLM"/>
    </source>
</evidence>
<evidence type="ECO:0000259" key="3">
    <source>
        <dbReference type="Pfam" id="PF20737"/>
    </source>
</evidence>
<dbReference type="SUPFAM" id="SSF48208">
    <property type="entry name" value="Six-hairpin glycosidases"/>
    <property type="match status" value="1"/>
</dbReference>
<dbReference type="Proteomes" id="UP000002064">
    <property type="component" value="Chromosome"/>
</dbReference>
<dbReference type="Gene3D" id="1.50.10.10">
    <property type="match status" value="1"/>
</dbReference>
<dbReference type="InterPro" id="IPR049174">
    <property type="entry name" value="Beta-AFase-like"/>
</dbReference>
<gene>
    <name evidence="4" type="ordered locus">Tmath_1689</name>
</gene>
<protein>
    <recommendedName>
        <fullName evidence="6">Glycoside hydrolase family 127 protein</fullName>
    </recommendedName>
</protein>
<evidence type="ECO:0000313" key="5">
    <source>
        <dbReference type="Proteomes" id="UP000002064"/>
    </source>
</evidence>
<dbReference type="InterPro" id="IPR049049">
    <property type="entry name" value="Beta-AFase-like_GH127_C"/>
</dbReference>
<evidence type="ECO:0000259" key="1">
    <source>
        <dbReference type="Pfam" id="PF07944"/>
    </source>
</evidence>
<feature type="domain" description="Non-reducing end beta-L-arabinofuranosidase-like GH127 catalytic" evidence="1">
    <location>
        <begin position="16"/>
        <end position="424"/>
    </location>
</feature>
<dbReference type="PANTHER" id="PTHR43465">
    <property type="entry name" value="DUF1680 DOMAIN PROTEIN (AFU_ORTHOLOGUE AFUA_1G08910)"/>
    <property type="match status" value="1"/>
</dbReference>
<dbReference type="PANTHER" id="PTHR43465:SF2">
    <property type="entry name" value="DUF1680 DOMAIN PROTEIN (AFU_ORTHOLOGUE AFUA_1G08910)"/>
    <property type="match status" value="1"/>
</dbReference>
<dbReference type="InterPro" id="IPR012878">
    <property type="entry name" value="Beta-AFase-like_GH127_cat"/>
</dbReference>
<dbReference type="RefSeq" id="WP_013150626.1">
    <property type="nucleotide sequence ID" value="NC_014209.1"/>
</dbReference>